<evidence type="ECO:0000256" key="4">
    <source>
        <dbReference type="ARBA" id="ARBA00023159"/>
    </source>
</evidence>
<dbReference type="Gene3D" id="3.40.190.290">
    <property type="match status" value="1"/>
</dbReference>
<organism evidence="7 8">
    <name type="scientific">Noviherbaspirillum denitrificans</name>
    <dbReference type="NCBI Taxonomy" id="1968433"/>
    <lineage>
        <taxon>Bacteria</taxon>
        <taxon>Pseudomonadati</taxon>
        <taxon>Pseudomonadota</taxon>
        <taxon>Betaproteobacteria</taxon>
        <taxon>Burkholderiales</taxon>
        <taxon>Oxalobacteraceae</taxon>
        <taxon>Noviherbaspirillum</taxon>
    </lineage>
</organism>
<evidence type="ECO:0000313" key="8">
    <source>
        <dbReference type="Proteomes" id="UP000197535"/>
    </source>
</evidence>
<dbReference type="EMBL" id="LSTO01000001">
    <property type="protein sequence ID" value="OWW21176.1"/>
    <property type="molecule type" value="Genomic_DNA"/>
</dbReference>
<dbReference type="RefSeq" id="WP_088708028.1">
    <property type="nucleotide sequence ID" value="NZ_LSTO01000001.1"/>
</dbReference>
<dbReference type="Proteomes" id="UP000197535">
    <property type="component" value="Unassembled WGS sequence"/>
</dbReference>
<dbReference type="PROSITE" id="PS50931">
    <property type="entry name" value="HTH_LYSR"/>
    <property type="match status" value="1"/>
</dbReference>
<feature type="domain" description="HTH lysR-type" evidence="6">
    <location>
        <begin position="1"/>
        <end position="58"/>
    </location>
</feature>
<evidence type="ECO:0000256" key="3">
    <source>
        <dbReference type="ARBA" id="ARBA00023125"/>
    </source>
</evidence>
<name>A0A254TEU4_9BURK</name>
<dbReference type="InterPro" id="IPR036390">
    <property type="entry name" value="WH_DNA-bd_sf"/>
</dbReference>
<keyword evidence="8" id="KW-1185">Reference proteome</keyword>
<gene>
    <name evidence="7" type="ORF">AYR66_18545</name>
</gene>
<dbReference type="OrthoDB" id="8587114at2"/>
<evidence type="ECO:0000256" key="1">
    <source>
        <dbReference type="ARBA" id="ARBA00009437"/>
    </source>
</evidence>
<keyword evidence="3" id="KW-0238">DNA-binding</keyword>
<dbReference type="AlphaFoldDB" id="A0A254TEU4"/>
<keyword evidence="5" id="KW-0804">Transcription</keyword>
<evidence type="ECO:0000313" key="7">
    <source>
        <dbReference type="EMBL" id="OWW21176.1"/>
    </source>
</evidence>
<keyword evidence="2" id="KW-0805">Transcription regulation</keyword>
<keyword evidence="4" id="KW-0010">Activator</keyword>
<reference evidence="7 8" key="1">
    <citation type="submission" date="2016-02" db="EMBL/GenBank/DDBJ databases">
        <authorList>
            <person name="Wen L."/>
            <person name="He K."/>
            <person name="Yang H."/>
        </authorList>
    </citation>
    <scope>NUCLEOTIDE SEQUENCE [LARGE SCALE GENOMIC DNA]</scope>
    <source>
        <strain evidence="7 8">TSA40</strain>
    </source>
</reference>
<dbReference type="PRINTS" id="PR00039">
    <property type="entry name" value="HTHLYSR"/>
</dbReference>
<dbReference type="PANTHER" id="PTHR30293:SF0">
    <property type="entry name" value="NITROGEN ASSIMILATION REGULATORY PROTEIN NAC"/>
    <property type="match status" value="1"/>
</dbReference>
<dbReference type="PANTHER" id="PTHR30293">
    <property type="entry name" value="TRANSCRIPTIONAL REGULATORY PROTEIN NAC-RELATED"/>
    <property type="match status" value="1"/>
</dbReference>
<dbReference type="FunFam" id="1.10.10.10:FF:000001">
    <property type="entry name" value="LysR family transcriptional regulator"/>
    <property type="match status" value="1"/>
</dbReference>
<evidence type="ECO:0000256" key="2">
    <source>
        <dbReference type="ARBA" id="ARBA00023015"/>
    </source>
</evidence>
<proteinExistence type="inferred from homology"/>
<dbReference type="Gene3D" id="1.10.10.10">
    <property type="entry name" value="Winged helix-like DNA-binding domain superfamily/Winged helix DNA-binding domain"/>
    <property type="match status" value="1"/>
</dbReference>
<dbReference type="Pfam" id="PF03466">
    <property type="entry name" value="LysR_substrate"/>
    <property type="match status" value="1"/>
</dbReference>
<dbReference type="SUPFAM" id="SSF53850">
    <property type="entry name" value="Periplasmic binding protein-like II"/>
    <property type="match status" value="1"/>
</dbReference>
<comment type="caution">
    <text evidence="7">The sequence shown here is derived from an EMBL/GenBank/DDBJ whole genome shotgun (WGS) entry which is preliminary data.</text>
</comment>
<dbReference type="SUPFAM" id="SSF46785">
    <property type="entry name" value="Winged helix' DNA-binding domain"/>
    <property type="match status" value="1"/>
</dbReference>
<dbReference type="InterPro" id="IPR000847">
    <property type="entry name" value="LysR_HTH_N"/>
</dbReference>
<accession>A0A254TEU4</accession>
<dbReference type="GO" id="GO:0003700">
    <property type="term" value="F:DNA-binding transcription factor activity"/>
    <property type="evidence" value="ECO:0007669"/>
    <property type="project" value="InterPro"/>
</dbReference>
<sequence length="307" mass="34138">MDLRQMRYFEAIVRHKSFTQAALKLYVAQPALGFQIRKLEEELGIQLLIRNTRGVEPTEAGLLFLERARKILDEVDQTRKVLLDHAGPVRGHISIGITPTIASVLALPLLQRCRQELPEVSINLVEDLGSVLTEWLQLDRLDMALAFSVPPTLGLTAKTLVEDRAFFIYKPEQGLRTSRSIAFEEIVCQPLILPSAPNRLRQFLEETAKARKLDLNVALEVQSPSTILKLVEEGFGATVMSIVAVRPLIEKRRLSARPIVEPEVSYPLSLVRSDSNPLSKAEAALQQIIEELVQKTIVEAGADAPAG</sequence>
<dbReference type="GO" id="GO:0003677">
    <property type="term" value="F:DNA binding"/>
    <property type="evidence" value="ECO:0007669"/>
    <property type="project" value="UniProtKB-KW"/>
</dbReference>
<dbReference type="InterPro" id="IPR036388">
    <property type="entry name" value="WH-like_DNA-bd_sf"/>
</dbReference>
<protein>
    <recommendedName>
        <fullName evidence="6">HTH lysR-type domain-containing protein</fullName>
    </recommendedName>
</protein>
<dbReference type="GO" id="GO:2000142">
    <property type="term" value="P:regulation of DNA-templated transcription initiation"/>
    <property type="evidence" value="ECO:0007669"/>
    <property type="project" value="TreeGrafter"/>
</dbReference>
<evidence type="ECO:0000259" key="6">
    <source>
        <dbReference type="PROSITE" id="PS50931"/>
    </source>
</evidence>
<comment type="similarity">
    <text evidence="1">Belongs to the LysR transcriptional regulatory family.</text>
</comment>
<dbReference type="InterPro" id="IPR005119">
    <property type="entry name" value="LysR_subst-bd"/>
</dbReference>
<dbReference type="Pfam" id="PF00126">
    <property type="entry name" value="HTH_1"/>
    <property type="match status" value="1"/>
</dbReference>
<evidence type="ECO:0000256" key="5">
    <source>
        <dbReference type="ARBA" id="ARBA00023163"/>
    </source>
</evidence>